<gene>
    <name evidence="1" type="ORF">METSCH_A01650</name>
</gene>
<dbReference type="EMBL" id="CP034456">
    <property type="protein sequence ID" value="QBM85544.1"/>
    <property type="molecule type" value="Genomic_DNA"/>
</dbReference>
<evidence type="ECO:0000313" key="2">
    <source>
        <dbReference type="Proteomes" id="UP000292447"/>
    </source>
</evidence>
<dbReference type="AlphaFoldDB" id="A0A4P6XJ64"/>
<name>A0A4P6XJ64_9ASCO</name>
<keyword evidence="2" id="KW-1185">Reference proteome</keyword>
<reference evidence="2" key="1">
    <citation type="submission" date="2019-03" db="EMBL/GenBank/DDBJ databases">
        <title>Snf2 controls pulcherriminic acid biosynthesis and connects pigmentation and antifungal activity of the yeast Metschnikowia pulcherrima.</title>
        <authorList>
            <person name="Gore-Lloyd D."/>
            <person name="Sumann I."/>
            <person name="Brachmann A.O."/>
            <person name="Schneeberger K."/>
            <person name="Ortiz-Merino R.A."/>
            <person name="Moreno-Beltran M."/>
            <person name="Schlaefli M."/>
            <person name="Kirner P."/>
            <person name="Santos Kron A."/>
            <person name="Wolfe K.H."/>
            <person name="Piel J."/>
            <person name="Ahrens C.H."/>
            <person name="Henk D."/>
            <person name="Freimoser F.M."/>
        </authorList>
    </citation>
    <scope>NUCLEOTIDE SEQUENCE [LARGE SCALE GENOMIC DNA]</scope>
    <source>
        <strain evidence="2">APC 1.2</strain>
    </source>
</reference>
<sequence>MKIGDTVFAILAILVGSKCFMHDVLTRLTVRCTAYAADEDTFNNNKTHILIRRLLTEEYLLKKTEFDLLWLFTYLRSFISNEGFDVDTFAREREALRVKILSIGLSYEYIQPDNLVLKHQLEIAEDMYLCMEVSTRYLLYFRESHETGNIWVCKIIDLNVRLLKFLDTFGNLDVRNSGYISDLMLYWNNTITWQATFKRLEKVPAKNRILFFDEITKARQTLRVLGLQAPRFDEYLF</sequence>
<protein>
    <submittedName>
        <fullName evidence="1">Uncharacterized protein</fullName>
    </submittedName>
</protein>
<dbReference type="Proteomes" id="UP000292447">
    <property type="component" value="Chromosome I"/>
</dbReference>
<accession>A0A4P6XJ64</accession>
<organism evidence="1 2">
    <name type="scientific">Metschnikowia aff. pulcherrima</name>
    <dbReference type="NCBI Taxonomy" id="2163413"/>
    <lineage>
        <taxon>Eukaryota</taxon>
        <taxon>Fungi</taxon>
        <taxon>Dikarya</taxon>
        <taxon>Ascomycota</taxon>
        <taxon>Saccharomycotina</taxon>
        <taxon>Pichiomycetes</taxon>
        <taxon>Metschnikowiaceae</taxon>
        <taxon>Metschnikowia</taxon>
    </lineage>
</organism>
<evidence type="ECO:0000313" key="1">
    <source>
        <dbReference type="EMBL" id="QBM85544.1"/>
    </source>
</evidence>
<proteinExistence type="predicted"/>